<keyword evidence="2" id="KW-1185">Reference proteome</keyword>
<evidence type="ECO:0000313" key="2">
    <source>
        <dbReference type="Proteomes" id="UP001140234"/>
    </source>
</evidence>
<gene>
    <name evidence="1" type="ORF">IWQ57_006391</name>
</gene>
<reference evidence="1" key="1">
    <citation type="submission" date="2022-07" db="EMBL/GenBank/DDBJ databases">
        <title>Phylogenomic reconstructions and comparative analyses of Kickxellomycotina fungi.</title>
        <authorList>
            <person name="Reynolds N.K."/>
            <person name="Stajich J.E."/>
            <person name="Barry K."/>
            <person name="Grigoriev I.V."/>
            <person name="Crous P."/>
            <person name="Smith M.E."/>
        </authorList>
    </citation>
    <scope>NUCLEOTIDE SEQUENCE</scope>
    <source>
        <strain evidence="1">CBS 109366</strain>
    </source>
</reference>
<evidence type="ECO:0000313" key="1">
    <source>
        <dbReference type="EMBL" id="KAJ2760081.1"/>
    </source>
</evidence>
<dbReference type="Proteomes" id="UP001140234">
    <property type="component" value="Unassembled WGS sequence"/>
</dbReference>
<sequence>CDCILIAGGAIVDESSLTGEPLPVRKFPLRVDDGEYSAAGAGRSSTLFAGTIVAQVQPTAQPADSVESDHVLALVRATGTMSDKGRLVRQILFPSPITFVFDEQLRIVVAILVLCAVFTMGMAAYLYQGSPVAVAFYGLFAMAQLLSPLLPAALVVGQSMAAARLRRRQIFCVDPQRVMVAGKIKLFCFDKTGTLTRDHIEMFGAQCVDRASGQFAAFSGDLRATGEVFQQGVAGCHAVASLDGQLIGNPVDIEQFRASGAQIDPRPRYLDAVLPAAGSGLGTLHIVRRFEFVHARASMSVVVLDERTGQLHVFVKGSFERIKALSAAGSVPADYDATCARLAGEGCYVLAMAHKTLDVRDPAAVGALAQDELERGCDLLGLLVFRN</sequence>
<protein>
    <submittedName>
        <fullName evidence="1">Uncharacterized protein</fullName>
    </submittedName>
</protein>
<name>A0ACC1JJU8_9FUNG</name>
<feature type="non-terminal residue" evidence="1">
    <location>
        <position position="1"/>
    </location>
</feature>
<accession>A0ACC1JJU8</accession>
<dbReference type="EMBL" id="JANBUJ010003602">
    <property type="protein sequence ID" value="KAJ2760081.1"/>
    <property type="molecule type" value="Genomic_DNA"/>
</dbReference>
<organism evidence="1 2">
    <name type="scientific">Coemansia nantahalensis</name>
    <dbReference type="NCBI Taxonomy" id="2789366"/>
    <lineage>
        <taxon>Eukaryota</taxon>
        <taxon>Fungi</taxon>
        <taxon>Fungi incertae sedis</taxon>
        <taxon>Zoopagomycota</taxon>
        <taxon>Kickxellomycotina</taxon>
        <taxon>Kickxellomycetes</taxon>
        <taxon>Kickxellales</taxon>
        <taxon>Kickxellaceae</taxon>
        <taxon>Coemansia</taxon>
    </lineage>
</organism>
<proteinExistence type="predicted"/>
<feature type="non-terminal residue" evidence="1">
    <location>
        <position position="387"/>
    </location>
</feature>
<comment type="caution">
    <text evidence="1">The sequence shown here is derived from an EMBL/GenBank/DDBJ whole genome shotgun (WGS) entry which is preliminary data.</text>
</comment>